<dbReference type="InterPro" id="IPR036388">
    <property type="entry name" value="WH-like_DNA-bd_sf"/>
</dbReference>
<dbReference type="PANTHER" id="PTHR43252:SF2">
    <property type="entry name" value="TRANSCRIPTION REGULATOR, PADR-LIKE FAMILY"/>
    <property type="match status" value="1"/>
</dbReference>
<evidence type="ECO:0000259" key="1">
    <source>
        <dbReference type="Pfam" id="PF03551"/>
    </source>
</evidence>
<organism evidence="2 3">
    <name type="scientific">Lentilactobacillus rapi</name>
    <dbReference type="NCBI Taxonomy" id="481723"/>
    <lineage>
        <taxon>Bacteria</taxon>
        <taxon>Bacillati</taxon>
        <taxon>Bacillota</taxon>
        <taxon>Bacilli</taxon>
        <taxon>Lactobacillales</taxon>
        <taxon>Lactobacillaceae</taxon>
        <taxon>Lentilactobacillus</taxon>
    </lineage>
</organism>
<gene>
    <name evidence="2" type="ORF">LRA02_18570</name>
</gene>
<dbReference type="AlphaFoldDB" id="A0A512PP62"/>
<evidence type="ECO:0000313" key="2">
    <source>
        <dbReference type="EMBL" id="GEP72989.1"/>
    </source>
</evidence>
<dbReference type="RefSeq" id="WP_054748202.1">
    <property type="nucleotide sequence ID" value="NZ_BKAM01000043.1"/>
</dbReference>
<comment type="caution">
    <text evidence="2">The sequence shown here is derived from an EMBL/GenBank/DDBJ whole genome shotgun (WGS) entry which is preliminary data.</text>
</comment>
<feature type="domain" description="Transcription regulator PadR N-terminal" evidence="1">
    <location>
        <begin position="6"/>
        <end position="78"/>
    </location>
</feature>
<dbReference type="InterPro" id="IPR005149">
    <property type="entry name" value="Tscrpt_reg_PadR_N"/>
</dbReference>
<sequence length="189" mass="21859">MYELLILGMLTSRDMSGYKLRGILESSLVPRREISNGVMYPLLQKLAAHGYIEFKVIEKNHRNKKLAHLTELGAKRFTELMAEPVAQDAKRESIFRFKFRGMAGVDPATQLQIFNEYANSVQADLQAYQAVHDHLQTLMDNDPDNRDHLRWAIRSLNLSISICQAKQRWVEKCRQEINQNRGKTNEEAN</sequence>
<dbReference type="InterPro" id="IPR036390">
    <property type="entry name" value="WH_DNA-bd_sf"/>
</dbReference>
<dbReference type="PANTHER" id="PTHR43252">
    <property type="entry name" value="TRANSCRIPTIONAL REGULATOR YQJI"/>
    <property type="match status" value="1"/>
</dbReference>
<dbReference type="STRING" id="1423795.FD12_GL000109"/>
<evidence type="ECO:0000313" key="3">
    <source>
        <dbReference type="Proteomes" id="UP000321569"/>
    </source>
</evidence>
<dbReference type="SUPFAM" id="SSF46785">
    <property type="entry name" value="Winged helix' DNA-binding domain"/>
    <property type="match status" value="1"/>
</dbReference>
<dbReference type="Proteomes" id="UP000321569">
    <property type="component" value="Unassembled WGS sequence"/>
</dbReference>
<dbReference type="Gene3D" id="1.10.10.10">
    <property type="entry name" value="Winged helix-like DNA-binding domain superfamily/Winged helix DNA-binding domain"/>
    <property type="match status" value="1"/>
</dbReference>
<name>A0A512PP62_9LACO</name>
<dbReference type="EMBL" id="BKAM01000043">
    <property type="protein sequence ID" value="GEP72989.1"/>
    <property type="molecule type" value="Genomic_DNA"/>
</dbReference>
<proteinExistence type="predicted"/>
<dbReference type="Pfam" id="PF03551">
    <property type="entry name" value="PadR"/>
    <property type="match status" value="1"/>
</dbReference>
<reference evidence="2 3" key="1">
    <citation type="submission" date="2019-07" db="EMBL/GenBank/DDBJ databases">
        <title>Whole genome shotgun sequence of Lactobacillus rapi NBRC 109618.</title>
        <authorList>
            <person name="Hosoyama A."/>
            <person name="Uohara A."/>
            <person name="Ohji S."/>
            <person name="Ichikawa N."/>
        </authorList>
    </citation>
    <scope>NUCLEOTIDE SEQUENCE [LARGE SCALE GENOMIC DNA]</scope>
    <source>
        <strain evidence="2 3">NBRC 109618</strain>
    </source>
</reference>
<accession>A0A512PP62</accession>
<protein>
    <submittedName>
        <fullName evidence="2">Transcriptional regulator</fullName>
    </submittedName>
</protein>